<dbReference type="EMBL" id="JARJCN010000010">
    <property type="protein sequence ID" value="KAJ7097256.1"/>
    <property type="molecule type" value="Genomic_DNA"/>
</dbReference>
<evidence type="ECO:0000256" key="1">
    <source>
        <dbReference type="SAM" id="MobiDB-lite"/>
    </source>
</evidence>
<feature type="region of interest" description="Disordered" evidence="1">
    <location>
        <begin position="84"/>
        <end position="104"/>
    </location>
</feature>
<accession>A0AAD6UAQ4</accession>
<feature type="non-terminal residue" evidence="2">
    <location>
        <position position="132"/>
    </location>
</feature>
<reference evidence="2" key="1">
    <citation type="submission" date="2023-03" db="EMBL/GenBank/DDBJ databases">
        <title>Massive genome expansion in bonnet fungi (Mycena s.s.) driven by repeated elements and novel gene families across ecological guilds.</title>
        <authorList>
            <consortium name="Lawrence Berkeley National Laboratory"/>
            <person name="Harder C.B."/>
            <person name="Miyauchi S."/>
            <person name="Viragh M."/>
            <person name="Kuo A."/>
            <person name="Thoen E."/>
            <person name="Andreopoulos B."/>
            <person name="Lu D."/>
            <person name="Skrede I."/>
            <person name="Drula E."/>
            <person name="Henrissat B."/>
            <person name="Morin E."/>
            <person name="Kohler A."/>
            <person name="Barry K."/>
            <person name="LaButti K."/>
            <person name="Morin E."/>
            <person name="Salamov A."/>
            <person name="Lipzen A."/>
            <person name="Mereny Z."/>
            <person name="Hegedus B."/>
            <person name="Baldrian P."/>
            <person name="Stursova M."/>
            <person name="Weitz H."/>
            <person name="Taylor A."/>
            <person name="Grigoriev I.V."/>
            <person name="Nagy L.G."/>
            <person name="Martin F."/>
            <person name="Kauserud H."/>
        </authorList>
    </citation>
    <scope>NUCLEOTIDE SEQUENCE</scope>
    <source>
        <strain evidence="2">CBHHK173m</strain>
    </source>
</reference>
<dbReference type="AlphaFoldDB" id="A0AAD6UAQ4"/>
<comment type="caution">
    <text evidence="2">The sequence shown here is derived from an EMBL/GenBank/DDBJ whole genome shotgun (WGS) entry which is preliminary data.</text>
</comment>
<evidence type="ECO:0000313" key="2">
    <source>
        <dbReference type="EMBL" id="KAJ7097256.1"/>
    </source>
</evidence>
<gene>
    <name evidence="2" type="ORF">B0H15DRAFT_825310</name>
</gene>
<proteinExistence type="predicted"/>
<organism evidence="2 3">
    <name type="scientific">Mycena belliarum</name>
    <dbReference type="NCBI Taxonomy" id="1033014"/>
    <lineage>
        <taxon>Eukaryota</taxon>
        <taxon>Fungi</taxon>
        <taxon>Dikarya</taxon>
        <taxon>Basidiomycota</taxon>
        <taxon>Agaricomycotina</taxon>
        <taxon>Agaricomycetes</taxon>
        <taxon>Agaricomycetidae</taxon>
        <taxon>Agaricales</taxon>
        <taxon>Marasmiineae</taxon>
        <taxon>Mycenaceae</taxon>
        <taxon>Mycena</taxon>
    </lineage>
</organism>
<protein>
    <submittedName>
        <fullName evidence="2">Uncharacterized protein</fullName>
    </submittedName>
</protein>
<name>A0AAD6UAQ4_9AGAR</name>
<keyword evidence="3" id="KW-1185">Reference proteome</keyword>
<dbReference type="Proteomes" id="UP001222325">
    <property type="component" value="Unassembled WGS sequence"/>
</dbReference>
<sequence>MLPPLLVLKPVLLIDHGCTARHKQTASKHLRRQHPRHFGHIVAPLWLVCDSLLGSYRPSHRMHRESPTWSLFQTGSPHIKYSPALTQPPGKKAASSGWDPVNGRSWRDRNKSTNKLHHLSCCRNLSTLGGGV</sequence>
<evidence type="ECO:0000313" key="3">
    <source>
        <dbReference type="Proteomes" id="UP001222325"/>
    </source>
</evidence>